<protein>
    <submittedName>
        <fullName evidence="1">Uncharacterized protein</fullName>
    </submittedName>
</protein>
<evidence type="ECO:0000313" key="2">
    <source>
        <dbReference type="Proteomes" id="UP000299102"/>
    </source>
</evidence>
<proteinExistence type="predicted"/>
<keyword evidence="2" id="KW-1185">Reference proteome</keyword>
<accession>A0A4C1ZZ16</accession>
<dbReference type="EMBL" id="BGZK01002253">
    <property type="protein sequence ID" value="GBP92249.1"/>
    <property type="molecule type" value="Genomic_DNA"/>
</dbReference>
<gene>
    <name evidence="1" type="ORF">EVAR_67838_1</name>
</gene>
<dbReference type="Proteomes" id="UP000299102">
    <property type="component" value="Unassembled WGS sequence"/>
</dbReference>
<evidence type="ECO:0000313" key="1">
    <source>
        <dbReference type="EMBL" id="GBP92249.1"/>
    </source>
</evidence>
<reference evidence="1 2" key="1">
    <citation type="journal article" date="2019" name="Commun. Biol.">
        <title>The bagworm genome reveals a unique fibroin gene that provides high tensile strength.</title>
        <authorList>
            <person name="Kono N."/>
            <person name="Nakamura H."/>
            <person name="Ohtoshi R."/>
            <person name="Tomita M."/>
            <person name="Numata K."/>
            <person name="Arakawa K."/>
        </authorList>
    </citation>
    <scope>NUCLEOTIDE SEQUENCE [LARGE SCALE GENOMIC DNA]</scope>
</reference>
<dbReference type="AlphaFoldDB" id="A0A4C1ZZ16"/>
<organism evidence="1 2">
    <name type="scientific">Eumeta variegata</name>
    <name type="common">Bagworm moth</name>
    <name type="synonym">Eumeta japonica</name>
    <dbReference type="NCBI Taxonomy" id="151549"/>
    <lineage>
        <taxon>Eukaryota</taxon>
        <taxon>Metazoa</taxon>
        <taxon>Ecdysozoa</taxon>
        <taxon>Arthropoda</taxon>
        <taxon>Hexapoda</taxon>
        <taxon>Insecta</taxon>
        <taxon>Pterygota</taxon>
        <taxon>Neoptera</taxon>
        <taxon>Endopterygota</taxon>
        <taxon>Lepidoptera</taxon>
        <taxon>Glossata</taxon>
        <taxon>Ditrysia</taxon>
        <taxon>Tineoidea</taxon>
        <taxon>Psychidae</taxon>
        <taxon>Oiketicinae</taxon>
        <taxon>Eumeta</taxon>
    </lineage>
</organism>
<name>A0A4C1ZZ16_EUMVA</name>
<comment type="caution">
    <text evidence="1">The sequence shown here is derived from an EMBL/GenBank/DDBJ whole genome shotgun (WGS) entry which is preliminary data.</text>
</comment>
<sequence>MFSCRVFSSVPGLWKARGQKRASPSSKSKAILLTSANRQNGRLGAREMHPSAYRLEPHVFQSQFIKLRHKELVDHCSVALTIHSNCLARDVFEAAIFSAERLLRVCHAWQHLVLCQSLRGERLSVAVFHQ</sequence>